<comment type="caution">
    <text evidence="2">The sequence shown here is derived from an EMBL/GenBank/DDBJ whole genome shotgun (WGS) entry which is preliminary data.</text>
</comment>
<name>A0ABV0UNW7_9TELE</name>
<dbReference type="EMBL" id="JAHRIQ010078794">
    <property type="protein sequence ID" value="MEQ2246416.1"/>
    <property type="molecule type" value="Genomic_DNA"/>
</dbReference>
<sequence>MKNKQQHCQRNKTQHEQKTPPASRTNLPENLEEKAACAASGGQNHPQLRPQSITRLLAASSKRNNEYKPTPIFINLRTRRRKGLGSRCHVTIQTHVSHR</sequence>
<protein>
    <submittedName>
        <fullName evidence="2">Uncharacterized protein</fullName>
    </submittedName>
</protein>
<evidence type="ECO:0000313" key="3">
    <source>
        <dbReference type="Proteomes" id="UP001482620"/>
    </source>
</evidence>
<evidence type="ECO:0000256" key="1">
    <source>
        <dbReference type="SAM" id="MobiDB-lite"/>
    </source>
</evidence>
<dbReference type="Proteomes" id="UP001482620">
    <property type="component" value="Unassembled WGS sequence"/>
</dbReference>
<organism evidence="2 3">
    <name type="scientific">Ilyodon furcidens</name>
    <name type="common">goldbreast splitfin</name>
    <dbReference type="NCBI Taxonomy" id="33524"/>
    <lineage>
        <taxon>Eukaryota</taxon>
        <taxon>Metazoa</taxon>
        <taxon>Chordata</taxon>
        <taxon>Craniata</taxon>
        <taxon>Vertebrata</taxon>
        <taxon>Euteleostomi</taxon>
        <taxon>Actinopterygii</taxon>
        <taxon>Neopterygii</taxon>
        <taxon>Teleostei</taxon>
        <taxon>Neoteleostei</taxon>
        <taxon>Acanthomorphata</taxon>
        <taxon>Ovalentaria</taxon>
        <taxon>Atherinomorphae</taxon>
        <taxon>Cyprinodontiformes</taxon>
        <taxon>Goodeidae</taxon>
        <taxon>Ilyodon</taxon>
    </lineage>
</organism>
<accession>A0ABV0UNW7</accession>
<reference evidence="2 3" key="1">
    <citation type="submission" date="2021-06" db="EMBL/GenBank/DDBJ databases">
        <authorList>
            <person name="Palmer J.M."/>
        </authorList>
    </citation>
    <scope>NUCLEOTIDE SEQUENCE [LARGE SCALE GENOMIC DNA]</scope>
    <source>
        <strain evidence="3">if_2019</strain>
        <tissue evidence="2">Muscle</tissue>
    </source>
</reference>
<keyword evidence="3" id="KW-1185">Reference proteome</keyword>
<gene>
    <name evidence="2" type="ORF">ILYODFUR_038269</name>
</gene>
<evidence type="ECO:0000313" key="2">
    <source>
        <dbReference type="EMBL" id="MEQ2246416.1"/>
    </source>
</evidence>
<proteinExistence type="predicted"/>
<feature type="compositionally biased region" description="Basic residues" evidence="1">
    <location>
        <begin position="1"/>
        <end position="12"/>
    </location>
</feature>
<feature type="region of interest" description="Disordered" evidence="1">
    <location>
        <begin position="1"/>
        <end position="49"/>
    </location>
</feature>